<feature type="domain" description="Major facilitator superfamily (MFS) profile" evidence="6">
    <location>
        <begin position="1"/>
        <end position="380"/>
    </location>
</feature>
<dbReference type="Pfam" id="PF00083">
    <property type="entry name" value="Sugar_tr"/>
    <property type="match status" value="1"/>
</dbReference>
<feature type="transmembrane region" description="Helical" evidence="5">
    <location>
        <begin position="139"/>
        <end position="159"/>
    </location>
</feature>
<dbReference type="AlphaFoldDB" id="F0QWQ1"/>
<evidence type="ECO:0000313" key="8">
    <source>
        <dbReference type="Proteomes" id="UP000007485"/>
    </source>
</evidence>
<dbReference type="InterPro" id="IPR020846">
    <property type="entry name" value="MFS_dom"/>
</dbReference>
<evidence type="ECO:0000256" key="2">
    <source>
        <dbReference type="ARBA" id="ARBA00022692"/>
    </source>
</evidence>
<keyword evidence="8" id="KW-1185">Reference proteome</keyword>
<dbReference type="InterPro" id="IPR005828">
    <property type="entry name" value="MFS_sugar_transport-like"/>
</dbReference>
<dbReference type="eggNOG" id="arCOG02794">
    <property type="taxonomic scope" value="Archaea"/>
</dbReference>
<evidence type="ECO:0000256" key="3">
    <source>
        <dbReference type="ARBA" id="ARBA00022989"/>
    </source>
</evidence>
<dbReference type="GO" id="GO:0046943">
    <property type="term" value="F:carboxylic acid transmembrane transporter activity"/>
    <property type="evidence" value="ECO:0007669"/>
    <property type="project" value="TreeGrafter"/>
</dbReference>
<dbReference type="PROSITE" id="PS50850">
    <property type="entry name" value="MFS"/>
    <property type="match status" value="1"/>
</dbReference>
<dbReference type="InterPro" id="IPR036259">
    <property type="entry name" value="MFS_trans_sf"/>
</dbReference>
<dbReference type="PANTHER" id="PTHR23508">
    <property type="entry name" value="CARBOXYLIC ACID TRANSPORTER PROTEIN HOMOLOG"/>
    <property type="match status" value="1"/>
</dbReference>
<feature type="transmembrane region" description="Helical" evidence="5">
    <location>
        <begin position="112"/>
        <end position="133"/>
    </location>
</feature>
<evidence type="ECO:0000256" key="5">
    <source>
        <dbReference type="SAM" id="Phobius"/>
    </source>
</evidence>
<keyword evidence="2 5" id="KW-0812">Transmembrane</keyword>
<dbReference type="EMBL" id="CP002529">
    <property type="protein sequence ID" value="ADY02268.1"/>
    <property type="molecule type" value="Genomic_DNA"/>
</dbReference>
<dbReference type="Gene3D" id="1.20.1250.20">
    <property type="entry name" value="MFS general substrate transporter like domains"/>
    <property type="match status" value="2"/>
</dbReference>
<sequence>MIEAYIYSIAYIASNWVSVPRPLIALLSIWPPLWLLLGGALMGPLSDTIGRKRSLYISLIMYIIGSMGLIFSINYVILLISLAILMLAVGGEYNTVMISAHEYFPSGIRSRIVYLILNFTNLGGALATALVLINISSMILQKLALGLTILIVIPILYLLRSLIPESPYWLRARRLPYDNSRFDLIKNRNSNITIRLPSLTTRIAIGGLIGWSYTTGFTLLVLTFGPYYFPNLTNWLIFAFSISSLISGIAIGMLADTISRKSLLLLSSIGSLITSMLILLLIRSLINAQYIFWILFILFSILINTYFLTEDTLKSEYWVTRRRGSYTAIVRVISLGGSIPVIFLSSYLPVSSYLILAAVIFSVGFAASLTWYLIGVETGRGISIGAWEHGKQ</sequence>
<reference evidence="7 8" key="1">
    <citation type="journal article" date="2011" name="J. Bacteriol.">
        <title>Complete genome sequence of 'Vulcanisaeta moutnovskia' strain 768-28, a novel member of the hyperthermophilic crenarchaeal genus vulcanisaeta.</title>
        <authorList>
            <person name="Gumerov V.M."/>
            <person name="Mardanov A.V."/>
            <person name="Beletsky A.V."/>
            <person name="Prokofeva M.I."/>
            <person name="Bonch-Osmolovskaya E.A."/>
            <person name="Ravin N.V."/>
            <person name="Skryabin K.G."/>
        </authorList>
    </citation>
    <scope>NUCLEOTIDE SEQUENCE [LARGE SCALE GENOMIC DNA]</scope>
    <source>
        <strain evidence="7 8">768-28</strain>
    </source>
</reference>
<feature type="transmembrane region" description="Helical" evidence="5">
    <location>
        <begin position="353"/>
        <end position="374"/>
    </location>
</feature>
<dbReference type="SUPFAM" id="SSF103473">
    <property type="entry name" value="MFS general substrate transporter"/>
    <property type="match status" value="1"/>
</dbReference>
<feature type="transmembrane region" description="Helical" evidence="5">
    <location>
        <begin position="203"/>
        <end position="229"/>
    </location>
</feature>
<dbReference type="GO" id="GO:0005886">
    <property type="term" value="C:plasma membrane"/>
    <property type="evidence" value="ECO:0007669"/>
    <property type="project" value="TreeGrafter"/>
</dbReference>
<feature type="transmembrane region" description="Helical" evidence="5">
    <location>
        <begin position="262"/>
        <end position="282"/>
    </location>
</feature>
<keyword evidence="4 5" id="KW-0472">Membrane</keyword>
<organism evidence="7 8">
    <name type="scientific">Vulcanisaeta moutnovskia (strain 768-28)</name>
    <dbReference type="NCBI Taxonomy" id="985053"/>
    <lineage>
        <taxon>Archaea</taxon>
        <taxon>Thermoproteota</taxon>
        <taxon>Thermoprotei</taxon>
        <taxon>Thermoproteales</taxon>
        <taxon>Thermoproteaceae</taxon>
        <taxon>Vulcanisaeta</taxon>
    </lineage>
</organism>
<feature type="transmembrane region" description="Helical" evidence="5">
    <location>
        <begin position="23"/>
        <end position="43"/>
    </location>
</feature>
<dbReference type="PANTHER" id="PTHR23508:SF10">
    <property type="entry name" value="CARBOXYLIC ACID TRANSPORTER PROTEIN HOMOLOG"/>
    <property type="match status" value="1"/>
</dbReference>
<evidence type="ECO:0000256" key="1">
    <source>
        <dbReference type="ARBA" id="ARBA00004141"/>
    </source>
</evidence>
<dbReference type="Proteomes" id="UP000007485">
    <property type="component" value="Chromosome"/>
</dbReference>
<accession>F0QWQ1</accession>
<proteinExistence type="predicted"/>
<dbReference type="STRING" id="985053.VMUT_2071"/>
<dbReference type="KEGG" id="vmo:VMUT_2071"/>
<evidence type="ECO:0000313" key="7">
    <source>
        <dbReference type="EMBL" id="ADY02268.1"/>
    </source>
</evidence>
<dbReference type="HOGENOM" id="CLU_055959_0_0_2"/>
<gene>
    <name evidence="7" type="ordered locus">VMUT_2071</name>
</gene>
<evidence type="ECO:0000259" key="6">
    <source>
        <dbReference type="PROSITE" id="PS50850"/>
    </source>
</evidence>
<feature type="transmembrane region" description="Helical" evidence="5">
    <location>
        <begin position="235"/>
        <end position="255"/>
    </location>
</feature>
<name>F0QWQ1_VULM7</name>
<evidence type="ECO:0000256" key="4">
    <source>
        <dbReference type="ARBA" id="ARBA00023136"/>
    </source>
</evidence>
<protein>
    <submittedName>
        <fullName evidence="7">Major facilitator superfamily MFS_1</fullName>
    </submittedName>
</protein>
<keyword evidence="3 5" id="KW-1133">Transmembrane helix</keyword>
<comment type="subcellular location">
    <subcellularLocation>
        <location evidence="1">Membrane</location>
        <topology evidence="1">Multi-pass membrane protein</topology>
    </subcellularLocation>
</comment>
<feature type="transmembrane region" description="Helical" evidence="5">
    <location>
        <begin position="55"/>
        <end position="73"/>
    </location>
</feature>
<feature type="transmembrane region" description="Helical" evidence="5">
    <location>
        <begin position="328"/>
        <end position="347"/>
    </location>
</feature>
<feature type="transmembrane region" description="Helical" evidence="5">
    <location>
        <begin position="288"/>
        <end position="307"/>
    </location>
</feature>